<dbReference type="eggNOG" id="COG1196">
    <property type="taxonomic scope" value="Bacteria"/>
</dbReference>
<keyword evidence="3 6" id="KW-0067">ATP-binding</keyword>
<evidence type="ECO:0000256" key="3">
    <source>
        <dbReference type="ARBA" id="ARBA00022840"/>
    </source>
</evidence>
<evidence type="ECO:0000256" key="2">
    <source>
        <dbReference type="ARBA" id="ARBA00022741"/>
    </source>
</evidence>
<dbReference type="PIRSF" id="PIRSF005719">
    <property type="entry name" value="SMC"/>
    <property type="match status" value="1"/>
</dbReference>
<evidence type="ECO:0000256" key="4">
    <source>
        <dbReference type="ARBA" id="ARBA00023054"/>
    </source>
</evidence>
<dbReference type="SUPFAM" id="SSF75553">
    <property type="entry name" value="Smc hinge domain"/>
    <property type="match status" value="1"/>
</dbReference>
<feature type="binding site" evidence="6">
    <location>
        <begin position="32"/>
        <end position="39"/>
    </location>
    <ligand>
        <name>ATP</name>
        <dbReference type="ChEBI" id="CHEBI:30616"/>
    </ligand>
</feature>
<evidence type="ECO:0000256" key="1">
    <source>
        <dbReference type="ARBA" id="ARBA00022490"/>
    </source>
</evidence>
<dbReference type="STRING" id="880071.Fleli_2665"/>
<dbReference type="PATRIC" id="fig|880071.3.peg.2651"/>
<dbReference type="PANTHER" id="PTHR43977">
    <property type="entry name" value="STRUCTURAL MAINTENANCE OF CHROMOSOMES PROTEIN 3"/>
    <property type="match status" value="1"/>
</dbReference>
<feature type="domain" description="SMC hinge" evidence="7">
    <location>
        <begin position="524"/>
        <end position="635"/>
    </location>
</feature>
<feature type="coiled-coil region" evidence="6">
    <location>
        <begin position="675"/>
        <end position="917"/>
    </location>
</feature>
<proteinExistence type="inferred from homology"/>
<dbReference type="Pfam" id="PF02463">
    <property type="entry name" value="SMC_N"/>
    <property type="match status" value="1"/>
</dbReference>
<dbReference type="CDD" id="cd03278">
    <property type="entry name" value="ABC_SMC_barmotin"/>
    <property type="match status" value="1"/>
</dbReference>
<dbReference type="GO" id="GO:0005694">
    <property type="term" value="C:chromosome"/>
    <property type="evidence" value="ECO:0007669"/>
    <property type="project" value="InterPro"/>
</dbReference>
<dbReference type="Gene3D" id="3.30.70.1620">
    <property type="match status" value="1"/>
</dbReference>
<dbReference type="OrthoDB" id="9808768at2"/>
<keyword evidence="9" id="KW-1185">Reference proteome</keyword>
<evidence type="ECO:0000256" key="6">
    <source>
        <dbReference type="HAMAP-Rule" id="MF_01894"/>
    </source>
</evidence>
<dbReference type="InterPro" id="IPR003395">
    <property type="entry name" value="RecF/RecN/SMC_N"/>
</dbReference>
<evidence type="ECO:0000256" key="5">
    <source>
        <dbReference type="ARBA" id="ARBA00023125"/>
    </source>
</evidence>
<dbReference type="RefSeq" id="WP_014798459.1">
    <property type="nucleotide sequence ID" value="NC_018018.1"/>
</dbReference>
<dbReference type="EMBL" id="CP003345">
    <property type="protein sequence ID" value="AFM05022.1"/>
    <property type="molecule type" value="Genomic_DNA"/>
</dbReference>
<dbReference type="GO" id="GO:0007062">
    <property type="term" value="P:sister chromatid cohesion"/>
    <property type="evidence" value="ECO:0007669"/>
    <property type="project" value="InterPro"/>
</dbReference>
<dbReference type="NCBIfam" id="TIGR02168">
    <property type="entry name" value="SMC_prok_B"/>
    <property type="match status" value="1"/>
</dbReference>
<feature type="coiled-coil region" evidence="6">
    <location>
        <begin position="171"/>
        <end position="215"/>
    </location>
</feature>
<dbReference type="SMART" id="SM00968">
    <property type="entry name" value="SMC_hinge"/>
    <property type="match status" value="1"/>
</dbReference>
<name>I4AM37_BERLS</name>
<keyword evidence="5 6" id="KW-0238">DNA-binding</keyword>
<dbReference type="Pfam" id="PF06470">
    <property type="entry name" value="SMC_hinge"/>
    <property type="match status" value="1"/>
</dbReference>
<dbReference type="Gene3D" id="1.10.287.1490">
    <property type="match status" value="1"/>
</dbReference>
<dbReference type="InterPro" id="IPR027417">
    <property type="entry name" value="P-loop_NTPase"/>
</dbReference>
<dbReference type="GO" id="GO:0006260">
    <property type="term" value="P:DNA replication"/>
    <property type="evidence" value="ECO:0007669"/>
    <property type="project" value="UniProtKB-UniRule"/>
</dbReference>
<dbReference type="SUPFAM" id="SSF57997">
    <property type="entry name" value="Tropomyosin"/>
    <property type="match status" value="1"/>
</dbReference>
<feature type="coiled-coil region" evidence="6">
    <location>
        <begin position="241"/>
        <end position="282"/>
    </location>
</feature>
<reference evidence="9" key="1">
    <citation type="submission" date="2012-06" db="EMBL/GenBank/DDBJ databases">
        <title>The complete genome of Flexibacter litoralis DSM 6794.</title>
        <authorList>
            <person name="Lucas S."/>
            <person name="Copeland A."/>
            <person name="Lapidus A."/>
            <person name="Glavina del Rio T."/>
            <person name="Dalin E."/>
            <person name="Tice H."/>
            <person name="Bruce D."/>
            <person name="Goodwin L."/>
            <person name="Pitluck S."/>
            <person name="Peters L."/>
            <person name="Ovchinnikova G."/>
            <person name="Lu M."/>
            <person name="Kyrpides N."/>
            <person name="Mavromatis K."/>
            <person name="Ivanova N."/>
            <person name="Brettin T."/>
            <person name="Detter J.C."/>
            <person name="Han C."/>
            <person name="Larimer F."/>
            <person name="Land M."/>
            <person name="Hauser L."/>
            <person name="Markowitz V."/>
            <person name="Cheng J.-F."/>
            <person name="Hugenholtz P."/>
            <person name="Woyke T."/>
            <person name="Wu D."/>
            <person name="Spring S."/>
            <person name="Lang E."/>
            <person name="Kopitz M."/>
            <person name="Brambilla E."/>
            <person name="Klenk H.-P."/>
            <person name="Eisen J.A."/>
        </authorList>
    </citation>
    <scope>NUCLEOTIDE SEQUENCE [LARGE SCALE GENOMIC DNA]</scope>
    <source>
        <strain evidence="9">ATCC 23117 / DSM 6794 / NBRC 15988 / NCIMB 1366 / Sio-4</strain>
    </source>
</reference>
<dbReference type="GO" id="GO:0005524">
    <property type="term" value="F:ATP binding"/>
    <property type="evidence" value="ECO:0007669"/>
    <property type="project" value="UniProtKB-UniRule"/>
</dbReference>
<dbReference type="GO" id="GO:0003677">
    <property type="term" value="F:DNA binding"/>
    <property type="evidence" value="ECO:0007669"/>
    <property type="project" value="UniProtKB-UniRule"/>
</dbReference>
<dbReference type="GO" id="GO:0007059">
    <property type="term" value="P:chromosome segregation"/>
    <property type="evidence" value="ECO:0007669"/>
    <property type="project" value="UniProtKB-UniRule"/>
</dbReference>
<dbReference type="InterPro" id="IPR036277">
    <property type="entry name" value="SMC_hinge_sf"/>
</dbReference>
<dbReference type="GO" id="GO:0005737">
    <property type="term" value="C:cytoplasm"/>
    <property type="evidence" value="ECO:0007669"/>
    <property type="project" value="UniProtKB-SubCell"/>
</dbReference>
<comment type="subunit">
    <text evidence="6">Homodimer.</text>
</comment>
<sequence>MQLLRLEIKGFKSFGDKVTIRFDEGITGVVGPNGCGKSNIIDAMRWVLGEHRTRHLRSDKMSNIIFNGTAKRKAADAAEVSLYFDNNRKLLPPEYKEVCITRRYTRSGSSEYFLNGTACRRKDITNLLMNTGATSNSYAIIELKMVDDILTDREDARKVMFEEAAGVAQFKQRKKETLAKLEATLSDLERVEDLVHEIEKNMSGLERQAKQAEKYFSTKEAYEKFSIALAKRQVRNNSDDFVELNNQVNEILAQKETLTNEQENLEKSIEDQKNTATEQEKIIAEKKRYLSSQIEKINQFQNEKVRNEDRTQFLNRNHKQIEEQLLQDESGTKQAGNSLESLQQNLESNQKQFLETQAILENFKKSYSEEKIRTENLRSAMQAAQEKFKTLQNDILIHQKEIELKENQQSGSKQENDQIALDFSGQADELQITLKKLQEIENELKNRNNEISELEKIETERTQKINSLTIQIESLKEQIGIKQRKESSLKAEQNLTKSLVENMEGFSNALKYLNNSLNTDNSWSEEAVLLADIFTAQGEYKDALFSILEPYLNFYVVQTEDEARKAISLLTENEKGKANFFVLDKLESVIPNLPPIDNAVAALAVIQFDENYKKLAYSLFHNVYFSENDNSNDVEGFTIALKNGQFVARNGGNWTGGKGKSTTNQNSQLGRKQRLEELNKEILNLENGIFELESQRNEFLNQIENLKEQSQFEELRNLKNETNQVSQQKISLQAKAEQMEESVKRSEERKQAAQDRLSILAEQIEKLKPKINQKKQEIIEAERVYYDLNENYSVQNERFQGISEELQEKNMTFIQFENKLENLKQEIKFKQTSLLTGKERITQSQQQLQEIAKEVNQLKEKIALQTEEITSLSEIKGDLQHDLSEIESQFYKLREEITRVEKVIKELQRQRENCDTRTMSFQNKLNETKLKLTATRERLSAEFEIELTDELLEAKTEEDELPNETLIDEIEAAKRRLQRIGTINATAKEAYDEIKGRHDFITEQRSDLFDAQKLLEDTIAELDEAAKTAFLDAFYQIRENFIRVFRSLFSEEDNCDLVLSNPEDPLSSKIEVIAQPKGKRPLTIKQLSGGEKTLTAVALLFALYLLRPAPFCIFDEVDAPLDDANIDKFNRIIKKFAQEVQFIIVTHNKRTMVSTDVVYGVTMPEIGVSKVLPVDLKGILVE</sequence>
<dbReference type="KEGG" id="fli:Fleli_2665"/>
<dbReference type="Gene3D" id="3.40.50.300">
    <property type="entry name" value="P-loop containing nucleotide triphosphate hydrolases"/>
    <property type="match status" value="2"/>
</dbReference>
<dbReference type="SUPFAM" id="SSF52540">
    <property type="entry name" value="P-loop containing nucleoside triphosphate hydrolases"/>
    <property type="match status" value="1"/>
</dbReference>
<protein>
    <recommendedName>
        <fullName evidence="6">Chromosome partition protein Smc</fullName>
    </recommendedName>
</protein>
<dbReference type="InterPro" id="IPR010935">
    <property type="entry name" value="SMC_hinge"/>
</dbReference>
<comment type="subcellular location">
    <subcellularLocation>
        <location evidence="6">Cytoplasm</location>
    </subcellularLocation>
</comment>
<evidence type="ECO:0000313" key="8">
    <source>
        <dbReference type="EMBL" id="AFM05022.1"/>
    </source>
</evidence>
<dbReference type="HAMAP" id="MF_01894">
    <property type="entry name" value="Smc_prok"/>
    <property type="match status" value="1"/>
</dbReference>
<dbReference type="GO" id="GO:0030261">
    <property type="term" value="P:chromosome condensation"/>
    <property type="evidence" value="ECO:0007669"/>
    <property type="project" value="InterPro"/>
</dbReference>
<accession>I4AM37</accession>
<keyword evidence="2 6" id="KW-0547">Nucleotide-binding</keyword>
<comment type="domain">
    <text evidence="6">Contains large globular domains required for ATP hydrolysis at each terminus and a third globular domain forming a flexible hinge near the middle of the molecule. These domains are separated by coiled-coil structures.</text>
</comment>
<evidence type="ECO:0000259" key="7">
    <source>
        <dbReference type="SMART" id="SM00968"/>
    </source>
</evidence>
<dbReference type="Gene3D" id="1.20.1060.20">
    <property type="match status" value="1"/>
</dbReference>
<comment type="function">
    <text evidence="6">Required for chromosome condensation and partitioning.</text>
</comment>
<dbReference type="InterPro" id="IPR024704">
    <property type="entry name" value="SMC"/>
</dbReference>
<feature type="coiled-coil region" evidence="6">
    <location>
        <begin position="332"/>
        <end position="492"/>
    </location>
</feature>
<gene>
    <name evidence="6" type="primary">smc</name>
    <name evidence="8" type="ordered locus">Fleli_2665</name>
</gene>
<dbReference type="GO" id="GO:0016887">
    <property type="term" value="F:ATP hydrolysis activity"/>
    <property type="evidence" value="ECO:0007669"/>
    <property type="project" value="InterPro"/>
</dbReference>
<dbReference type="InterPro" id="IPR011890">
    <property type="entry name" value="SMC_prok"/>
</dbReference>
<organism evidence="8 9">
    <name type="scientific">Bernardetia litoralis (strain ATCC 23117 / DSM 6794 / NBRC 15988 / NCIMB 1366 / Fx l1 / Sio-4)</name>
    <name type="common">Flexibacter litoralis</name>
    <dbReference type="NCBI Taxonomy" id="880071"/>
    <lineage>
        <taxon>Bacteria</taxon>
        <taxon>Pseudomonadati</taxon>
        <taxon>Bacteroidota</taxon>
        <taxon>Cytophagia</taxon>
        <taxon>Cytophagales</taxon>
        <taxon>Bernardetiaceae</taxon>
        <taxon>Bernardetia</taxon>
    </lineage>
</organism>
<dbReference type="AlphaFoldDB" id="I4AM37"/>
<evidence type="ECO:0000313" key="9">
    <source>
        <dbReference type="Proteomes" id="UP000006054"/>
    </source>
</evidence>
<keyword evidence="1 6" id="KW-0963">Cytoplasm</keyword>
<dbReference type="HOGENOM" id="CLU_001042_2_2_10"/>
<dbReference type="Proteomes" id="UP000006054">
    <property type="component" value="Chromosome"/>
</dbReference>
<keyword evidence="4 6" id="KW-0175">Coiled coil</keyword>
<comment type="similarity">
    <text evidence="6">Belongs to the SMC family.</text>
</comment>